<dbReference type="AlphaFoldDB" id="A0A1C0YTC9"/>
<dbReference type="Proteomes" id="UP000093482">
    <property type="component" value="Unassembled WGS sequence"/>
</dbReference>
<name>A0A1C0YTC9_9BACL</name>
<proteinExistence type="predicted"/>
<gene>
    <name evidence="1" type="ORF">A6K76_11210</name>
</gene>
<reference evidence="1 2" key="1">
    <citation type="submission" date="2016-07" db="EMBL/GenBank/DDBJ databases">
        <title>Caryophanon latum genome sequencing.</title>
        <authorList>
            <person name="Verma A."/>
            <person name="Pal Y."/>
            <person name="Krishnamurthi S."/>
        </authorList>
    </citation>
    <scope>NUCLEOTIDE SEQUENCE [LARGE SCALE GENOMIC DNA]</scope>
    <source>
        <strain evidence="1 2">DSM 14151</strain>
    </source>
</reference>
<comment type="caution">
    <text evidence="1">The sequence shown here is derived from an EMBL/GenBank/DDBJ whole genome shotgun (WGS) entry which is preliminary data.</text>
</comment>
<sequence>MRDATHDEVILRGIDSLDRLRENADPQSIVYAQVTTEINEYLDELDRVQINEIALPGDPYESTYMIAREEISVDKVEEGFEIGQVHRVLERGFVDMETGAILRKAAIEIVVAPANRVEQQDEPLADDDAEQ</sequence>
<evidence type="ECO:0000313" key="1">
    <source>
        <dbReference type="EMBL" id="OCS90426.1"/>
    </source>
</evidence>
<protein>
    <recommendedName>
        <fullName evidence="3">Nucleotide exchange factor GrpE</fullName>
    </recommendedName>
</protein>
<dbReference type="EMBL" id="MATO01000037">
    <property type="protein sequence ID" value="OCS90426.1"/>
    <property type="molecule type" value="Genomic_DNA"/>
</dbReference>
<organism evidence="1 2">
    <name type="scientific">Caryophanon latum</name>
    <dbReference type="NCBI Taxonomy" id="33977"/>
    <lineage>
        <taxon>Bacteria</taxon>
        <taxon>Bacillati</taxon>
        <taxon>Bacillota</taxon>
        <taxon>Bacilli</taxon>
        <taxon>Bacillales</taxon>
        <taxon>Caryophanaceae</taxon>
        <taxon>Caryophanon</taxon>
    </lineage>
</organism>
<evidence type="ECO:0008006" key="3">
    <source>
        <dbReference type="Google" id="ProtNLM"/>
    </source>
</evidence>
<evidence type="ECO:0000313" key="2">
    <source>
        <dbReference type="Proteomes" id="UP000093482"/>
    </source>
</evidence>
<accession>A0A1C0YTC9</accession>
<keyword evidence="2" id="KW-1185">Reference proteome</keyword>